<feature type="region of interest" description="Disordered" evidence="2">
    <location>
        <begin position="1"/>
        <end position="40"/>
    </location>
</feature>
<dbReference type="Gene3D" id="1.20.200.10">
    <property type="entry name" value="Fumarase/aspartase (Central domain)"/>
    <property type="match status" value="1"/>
</dbReference>
<evidence type="ECO:0000256" key="2">
    <source>
        <dbReference type="SAM" id="MobiDB-lite"/>
    </source>
</evidence>
<dbReference type="PROSITE" id="PS00488">
    <property type="entry name" value="PAL_HISTIDASE"/>
    <property type="match status" value="1"/>
</dbReference>
<organism evidence="3 4">
    <name type="scientific">Jaminaea rosea</name>
    <dbReference type="NCBI Taxonomy" id="1569628"/>
    <lineage>
        <taxon>Eukaryota</taxon>
        <taxon>Fungi</taxon>
        <taxon>Dikarya</taxon>
        <taxon>Basidiomycota</taxon>
        <taxon>Ustilaginomycotina</taxon>
        <taxon>Exobasidiomycetes</taxon>
        <taxon>Microstromatales</taxon>
        <taxon>Microstromatales incertae sedis</taxon>
        <taxon>Jaminaea</taxon>
    </lineage>
</organism>
<proteinExistence type="inferred from homology"/>
<dbReference type="InterPro" id="IPR023144">
    <property type="entry name" value="Phe_NH3-lyase_shielding_dom_sf"/>
</dbReference>
<dbReference type="PANTHER" id="PTHR10362">
    <property type="entry name" value="HISTIDINE AMMONIA-LYASE"/>
    <property type="match status" value="1"/>
</dbReference>
<dbReference type="AlphaFoldDB" id="A0A316US58"/>
<dbReference type="EMBL" id="KZ819666">
    <property type="protein sequence ID" value="PWN28139.1"/>
    <property type="molecule type" value="Genomic_DNA"/>
</dbReference>
<dbReference type="Gene3D" id="1.10.274.20">
    <property type="entry name" value="Phenylalanine ammonia-lyase 1, domain 3"/>
    <property type="match status" value="1"/>
</dbReference>
<dbReference type="OrthoDB" id="3354209at2759"/>
<dbReference type="CDD" id="cd00332">
    <property type="entry name" value="PAL-HAL"/>
    <property type="match status" value="1"/>
</dbReference>
<dbReference type="InterPro" id="IPR001106">
    <property type="entry name" value="Aromatic_Lyase"/>
</dbReference>
<reference evidence="3 4" key="1">
    <citation type="journal article" date="2018" name="Mol. Biol. Evol.">
        <title>Broad Genomic Sampling Reveals a Smut Pathogenic Ancestry of the Fungal Clade Ustilaginomycotina.</title>
        <authorList>
            <person name="Kijpornyongpan T."/>
            <person name="Mondo S.J."/>
            <person name="Barry K."/>
            <person name="Sandor L."/>
            <person name="Lee J."/>
            <person name="Lipzen A."/>
            <person name="Pangilinan J."/>
            <person name="LaButti K."/>
            <person name="Hainaut M."/>
            <person name="Henrissat B."/>
            <person name="Grigoriev I.V."/>
            <person name="Spatafora J.W."/>
            <person name="Aime M.C."/>
        </authorList>
    </citation>
    <scope>NUCLEOTIDE SEQUENCE [LARGE SCALE GENOMIC DNA]</scope>
    <source>
        <strain evidence="3 4">MCA 5214</strain>
    </source>
</reference>
<keyword evidence="3" id="KW-0456">Lyase</keyword>
<evidence type="ECO:0000313" key="3">
    <source>
        <dbReference type="EMBL" id="PWN28139.1"/>
    </source>
</evidence>
<protein>
    <submittedName>
        <fullName evidence="3">Phenylalanine ammonia-lyase</fullName>
    </submittedName>
</protein>
<dbReference type="RefSeq" id="XP_025362751.1">
    <property type="nucleotide sequence ID" value="XM_025506046.1"/>
</dbReference>
<keyword evidence="4" id="KW-1185">Reference proteome</keyword>
<dbReference type="Proteomes" id="UP000245884">
    <property type="component" value="Unassembled WGS sequence"/>
</dbReference>
<dbReference type="STRING" id="1569628.A0A316US58"/>
<name>A0A316US58_9BASI</name>
<sequence>MTKRRLTLTPDLSPATRQRSSVPCPLSHHPQHPPPPLTTPIRPSPHILMSNGHHGDGHDGVRASFVPHHGPPTHNALFLETLAHGTGTDGTLKLTGSSLTIGYLNAIARHKSSFQLDADARQCAVEAGNQALATLVSSRDRTVYGVTTSFGGNAASTLPSSQADSIANALEGLLAGIDSTTPSMSGPSHTLPTAWVRGAMLLRINNLLRAHSCVRWELIAALRHLLVLNVTPVVPTQGSISASGDLMPLAYIAYALCGHAGIQVDIKGERMSAREALQQLSVPTFVYQPKEVLAIINGTAVAASVASQALYDAHGLLALTQVVTAMACEASLGFKEPFSAFLHDTARPHPGQVQVARNLRRWLASSGMLQDAAKEKTSSPVELLWRAGTKSTAEAGAQVDGLFLKQDRYPARTAPQWIGPVVEDFIAAHHNLEIEINSSTDNPLMDPATSEVLHAGNFQATAVTNATEKTRDGLATLGRIVFAQQTELLNASMSNGLEPCLAPCDGPNKDGGLKGLDIASAAYMSELAYLANRVNHLCMSAEMHNQSINSLALVSARYTAMAVETLSKLCANALMVVTQAIDLRLAFVLFVGKLHAWLKDAAKRLSRDRLSIDKVYAWYTRDSPHFPEESHAFLSSEATVERIVERLVLCFITKGHLDYTTRANDAASSLYVMSDPNFFVAAMLESESSGRHLDEGMKEWNSREKILAAVGRHICRLYEESRSDGILRTQKEEHGHPCALTERILTFVRSELGIEAWSGPHPRKGTQLKSSFGRGAVHGVGVGSAGGSDGAAWKSTVGGRVTRLYEAIRDGKIAEAIKHFFDEEERRGMDIKKEGPDARD</sequence>
<dbReference type="InterPro" id="IPR024083">
    <property type="entry name" value="Fumarase/histidase_N"/>
</dbReference>
<dbReference type="Gene3D" id="1.10.275.10">
    <property type="entry name" value="Fumarase/aspartase (N-terminal domain)"/>
    <property type="match status" value="1"/>
</dbReference>
<evidence type="ECO:0000256" key="1">
    <source>
        <dbReference type="ARBA" id="ARBA00007238"/>
    </source>
</evidence>
<dbReference type="GeneID" id="37027869"/>
<evidence type="ECO:0000313" key="4">
    <source>
        <dbReference type="Proteomes" id="UP000245884"/>
    </source>
</evidence>
<dbReference type="InterPro" id="IPR008948">
    <property type="entry name" value="L-Aspartase-like"/>
</dbReference>
<dbReference type="Pfam" id="PF00221">
    <property type="entry name" value="Lyase_aromatic"/>
    <property type="match status" value="1"/>
</dbReference>
<accession>A0A316US58</accession>
<gene>
    <name evidence="3" type="ORF">BDZ90DRAFT_231897</name>
</gene>
<dbReference type="InterPro" id="IPR022313">
    <property type="entry name" value="Phe/His_NH3-lyase_AS"/>
</dbReference>
<dbReference type="GO" id="GO:0016841">
    <property type="term" value="F:ammonia-lyase activity"/>
    <property type="evidence" value="ECO:0007669"/>
    <property type="project" value="InterPro"/>
</dbReference>
<comment type="similarity">
    <text evidence="1">Belongs to the PAL/histidase family.</text>
</comment>
<dbReference type="SUPFAM" id="SSF48557">
    <property type="entry name" value="L-aspartase-like"/>
    <property type="match status" value="1"/>
</dbReference>